<dbReference type="GO" id="GO:0016903">
    <property type="term" value="F:oxidoreductase activity, acting on the aldehyde or oxo group of donors"/>
    <property type="evidence" value="ECO:0007669"/>
    <property type="project" value="InterPro"/>
</dbReference>
<dbReference type="Pfam" id="PF01855">
    <property type="entry name" value="POR_N"/>
    <property type="match status" value="1"/>
</dbReference>
<dbReference type="PANTHER" id="PTHR32154:SF20">
    <property type="entry name" value="2-OXOGLUTARATE OXIDOREDUCTASE SUBUNIT KORA"/>
    <property type="match status" value="1"/>
</dbReference>
<dbReference type="InterPro" id="IPR033412">
    <property type="entry name" value="PFOR_II"/>
</dbReference>
<dbReference type="SUPFAM" id="SSF52518">
    <property type="entry name" value="Thiamin diphosphate-binding fold (THDP-binding)"/>
    <property type="match status" value="1"/>
</dbReference>
<gene>
    <name evidence="5" type="ORF">METZ01_LOCUS110223</name>
</gene>
<dbReference type="Pfam" id="PF17147">
    <property type="entry name" value="PFOR_II"/>
    <property type="match status" value="1"/>
</dbReference>
<dbReference type="InterPro" id="IPR009014">
    <property type="entry name" value="Transketo_C/PFOR_II"/>
</dbReference>
<dbReference type="FunFam" id="3.40.50.920:FF:000009">
    <property type="entry name" value="2-oxoglutarate ferredoxin oxidoreductase subunit alpha"/>
    <property type="match status" value="1"/>
</dbReference>
<feature type="domain" description="Pyruvate/ketoisovalerate oxidoreductase catalytic" evidence="2">
    <location>
        <begin position="16"/>
        <end position="178"/>
    </location>
</feature>
<feature type="domain" description="Pyruvate flavodoxin/ferredoxin oxidoreductase pyrimidine binding" evidence="3">
    <location>
        <begin position="213"/>
        <end position="374"/>
    </location>
</feature>
<proteinExistence type="predicted"/>
<dbReference type="Gene3D" id="3.40.50.970">
    <property type="match status" value="1"/>
</dbReference>
<name>A0A381WXV8_9ZZZZ</name>
<keyword evidence="1" id="KW-0560">Oxidoreductase</keyword>
<dbReference type="SUPFAM" id="SSF53323">
    <property type="entry name" value="Pyruvate-ferredoxin oxidoreductase, PFOR, domain III"/>
    <property type="match status" value="1"/>
</dbReference>
<dbReference type="InterPro" id="IPR029061">
    <property type="entry name" value="THDP-binding"/>
</dbReference>
<accession>A0A381WXV8</accession>
<dbReference type="Gene3D" id="3.40.50.920">
    <property type="match status" value="1"/>
</dbReference>
<dbReference type="InterPro" id="IPR050722">
    <property type="entry name" value="Pyruvate:ferred/Flavod_OxRd"/>
</dbReference>
<dbReference type="EMBL" id="UINC01013247">
    <property type="protein sequence ID" value="SVA57369.1"/>
    <property type="molecule type" value="Genomic_DNA"/>
</dbReference>
<dbReference type="NCBIfam" id="TIGR03710">
    <property type="entry name" value="OAFO_sf"/>
    <property type="match status" value="1"/>
</dbReference>
<evidence type="ECO:0000259" key="3">
    <source>
        <dbReference type="Pfam" id="PF01855"/>
    </source>
</evidence>
<dbReference type="GO" id="GO:0006979">
    <property type="term" value="P:response to oxidative stress"/>
    <property type="evidence" value="ECO:0007669"/>
    <property type="project" value="TreeGrafter"/>
</dbReference>
<evidence type="ECO:0000259" key="4">
    <source>
        <dbReference type="Pfam" id="PF17147"/>
    </source>
</evidence>
<dbReference type="InterPro" id="IPR002869">
    <property type="entry name" value="Pyrv_flavodox_OxRed_cen"/>
</dbReference>
<feature type="domain" description="Pyruvate:ferredoxin oxidoreductase core" evidence="4">
    <location>
        <begin position="477"/>
        <end position="568"/>
    </location>
</feature>
<evidence type="ECO:0008006" key="6">
    <source>
        <dbReference type="Google" id="ProtNLM"/>
    </source>
</evidence>
<dbReference type="InterPro" id="IPR019752">
    <property type="entry name" value="Pyrv/ketoisovalerate_OxRed_cat"/>
</dbReference>
<protein>
    <recommendedName>
        <fullName evidence="6">Pyruvate flavodoxin/ferredoxin oxidoreductase pyrimidine binding domain-containing protein</fullName>
    </recommendedName>
</protein>
<dbReference type="AlphaFoldDB" id="A0A381WXV8"/>
<evidence type="ECO:0000256" key="1">
    <source>
        <dbReference type="ARBA" id="ARBA00023002"/>
    </source>
</evidence>
<reference evidence="5" key="1">
    <citation type="submission" date="2018-05" db="EMBL/GenBank/DDBJ databases">
        <authorList>
            <person name="Lanie J.A."/>
            <person name="Ng W.-L."/>
            <person name="Kazmierczak K.M."/>
            <person name="Andrzejewski T.M."/>
            <person name="Davidsen T.M."/>
            <person name="Wayne K.J."/>
            <person name="Tettelin H."/>
            <person name="Glass J.I."/>
            <person name="Rusch D."/>
            <person name="Podicherti R."/>
            <person name="Tsui H.-C.T."/>
            <person name="Winkler M.E."/>
        </authorList>
    </citation>
    <scope>NUCLEOTIDE SEQUENCE</scope>
</reference>
<dbReference type="SUPFAM" id="SSF52922">
    <property type="entry name" value="TK C-terminal domain-like"/>
    <property type="match status" value="1"/>
</dbReference>
<dbReference type="InterPro" id="IPR002880">
    <property type="entry name" value="Pyrv_Fd/Flavodoxin_OxRdtase_N"/>
</dbReference>
<evidence type="ECO:0000313" key="5">
    <source>
        <dbReference type="EMBL" id="SVA57369.1"/>
    </source>
</evidence>
<dbReference type="InterPro" id="IPR022367">
    <property type="entry name" value="2-oxoacid/accept_OxRdtase_asu"/>
</dbReference>
<sequence length="594" mass="65416">MNQEKFDFSLAIGGAAGQGIAAPGDVLAWIFVQRGLHLYTYNAYQSIIRGGHIFLTLRASMRKTYSHGDKLDLLICLNQDTMDRHLKHMETGTQVIYNSDTIEPGYTQDNVQLCGMPVSKLSNNSRNKLVQNTAALGVSMYLLGLDFGILEEILEKQFIRKGQEVVDENINVARASYDHAAANFKPRPEVTPNGEKPQAWWAGNEALAMGGASAGVKFYAAYPMSPSTGVLHWMAKHAKDLGIMVRQVEDEIGVATMTIGAAATGTRAMCATSGGGFALMTEAVGSAGMMEIPVVIIDVQRAGPSTGVPTKTEQGDLWQMLGASQGDFPRIIVAPKDALDAYNSVLELFNLVDRYQCPGIIISDLLISEGRFSVDPDNIDFHPKIDRGELILKPSTSADEYLRYKNTKSGISPRAVPGLENYVHVMATDEQDEDGVLISDEFTNPIKRRMMVEKRGRKMDDIFEIVKAPVLEGQEGADITLVGWGSTYGVIHEATEQLKTRGITANHLPIKWIVPFHAKDVKKILSSSKKVIVVENNYSGQFYRYMRSETGLNVDAHIRKYDGEPFMPHQVANGVQEIMAGKTEIFVPEHKLMV</sequence>
<dbReference type="Pfam" id="PF01558">
    <property type="entry name" value="POR"/>
    <property type="match status" value="1"/>
</dbReference>
<evidence type="ECO:0000259" key="2">
    <source>
        <dbReference type="Pfam" id="PF01558"/>
    </source>
</evidence>
<dbReference type="PANTHER" id="PTHR32154">
    <property type="entry name" value="PYRUVATE-FLAVODOXIN OXIDOREDUCTASE-RELATED"/>
    <property type="match status" value="1"/>
</dbReference>
<organism evidence="5">
    <name type="scientific">marine metagenome</name>
    <dbReference type="NCBI Taxonomy" id="408172"/>
    <lineage>
        <taxon>unclassified sequences</taxon>
        <taxon>metagenomes</taxon>
        <taxon>ecological metagenomes</taxon>
    </lineage>
</organism>
<dbReference type="CDD" id="cd07034">
    <property type="entry name" value="TPP_PYR_PFOR_IOR-alpha_like"/>
    <property type="match status" value="1"/>
</dbReference>
<dbReference type="Gene3D" id="3.40.920.10">
    <property type="entry name" value="Pyruvate-ferredoxin oxidoreductase, PFOR, domain III"/>
    <property type="match status" value="1"/>
</dbReference>